<proteinExistence type="predicted"/>
<feature type="transmembrane region" description="Helical" evidence="2">
    <location>
        <begin position="118"/>
        <end position="138"/>
    </location>
</feature>
<feature type="compositionally biased region" description="Basic residues" evidence="1">
    <location>
        <begin position="189"/>
        <end position="203"/>
    </location>
</feature>
<dbReference type="AlphaFoldDB" id="A0A6L5G447"/>
<organism evidence="3 4">
    <name type="scientific">Glycomyces albidus</name>
    <dbReference type="NCBI Taxonomy" id="2656774"/>
    <lineage>
        <taxon>Bacteria</taxon>
        <taxon>Bacillati</taxon>
        <taxon>Actinomycetota</taxon>
        <taxon>Actinomycetes</taxon>
        <taxon>Glycomycetales</taxon>
        <taxon>Glycomycetaceae</taxon>
        <taxon>Glycomyces</taxon>
    </lineage>
</organism>
<comment type="caution">
    <text evidence="3">The sequence shown here is derived from an EMBL/GenBank/DDBJ whole genome shotgun (WGS) entry which is preliminary data.</text>
</comment>
<evidence type="ECO:0000313" key="4">
    <source>
        <dbReference type="Proteomes" id="UP000477750"/>
    </source>
</evidence>
<protein>
    <recommendedName>
        <fullName evidence="5">DUF3618 domain-containing protein</fullName>
    </recommendedName>
</protein>
<dbReference type="Proteomes" id="UP000477750">
    <property type="component" value="Unassembled WGS sequence"/>
</dbReference>
<keyword evidence="2" id="KW-0812">Transmembrane</keyword>
<feature type="compositionally biased region" description="Basic and acidic residues" evidence="1">
    <location>
        <begin position="34"/>
        <end position="59"/>
    </location>
</feature>
<feature type="compositionally biased region" description="Low complexity" evidence="1">
    <location>
        <begin position="7"/>
        <end position="18"/>
    </location>
</feature>
<feature type="region of interest" description="Disordered" evidence="1">
    <location>
        <begin position="182"/>
        <end position="203"/>
    </location>
</feature>
<evidence type="ECO:0000256" key="2">
    <source>
        <dbReference type="SAM" id="Phobius"/>
    </source>
</evidence>
<evidence type="ECO:0000313" key="3">
    <source>
        <dbReference type="EMBL" id="MQM24423.1"/>
    </source>
</evidence>
<dbReference type="EMBL" id="WIAO01000002">
    <property type="protein sequence ID" value="MQM24423.1"/>
    <property type="molecule type" value="Genomic_DNA"/>
</dbReference>
<name>A0A6L5G447_9ACTN</name>
<keyword evidence="2" id="KW-1133">Transmembrane helix</keyword>
<keyword evidence="4" id="KW-1185">Reference proteome</keyword>
<feature type="region of interest" description="Disordered" evidence="1">
    <location>
        <begin position="1"/>
        <end position="59"/>
    </location>
</feature>
<dbReference type="RefSeq" id="WP_153023605.1">
    <property type="nucleotide sequence ID" value="NZ_WIAO01000002.1"/>
</dbReference>
<accession>A0A6L5G447</accession>
<evidence type="ECO:0000256" key="1">
    <source>
        <dbReference type="SAM" id="MobiDB-lite"/>
    </source>
</evidence>
<keyword evidence="2" id="KW-0472">Membrane</keyword>
<sequence length="203" mass="21926">MTTGWNPPGAAVPPGVGLAPPPSTGMPYEPEVGVVRREEAAEREHQHEWAEYDAGNAERKAQEAEGKAHATMDDLKREADEARRHINDAVVELRERLGLDPDAAHAHGPFAPVRRHPFTVAVAAAGAVTATVVTVAVTRSHNRSAKRSAREHARLAAGEALKASRHGGRSARKQLDRAAAAVGSAANRLRPKRRSKLRRFLHV</sequence>
<evidence type="ECO:0008006" key="5">
    <source>
        <dbReference type="Google" id="ProtNLM"/>
    </source>
</evidence>
<reference evidence="3 4" key="1">
    <citation type="submission" date="2019-10" db="EMBL/GenBank/DDBJ databases">
        <title>Glycomyces albidus sp. nov., a novel actinomycete isolated from rhizosphere soil of wheat (Triticum aestivum L.).</title>
        <authorList>
            <person name="Qian L."/>
        </authorList>
    </citation>
    <scope>NUCLEOTIDE SEQUENCE [LARGE SCALE GENOMIC DNA]</scope>
    <source>
        <strain evidence="3 4">NEAU-7082</strain>
    </source>
</reference>
<gene>
    <name evidence="3" type="ORF">GFD30_02325</name>
</gene>